<sequence>MPPRLTFTGGGLSLDQKVEGRCSCFFLGLGPGKGKGKGSGRAQDDEFACLLAQGKQRNAVALWWESERGASFMDGGKVHSRRRSWLAGLLLQVPGAPHPNPIPVLSSDCSLSGVVVLSCVVELPPFRLVVLQTKEMLSKHAEKIAKRADEHEQFLNKVTYSLGVVSFGTFCFLLGSRPQDIPYLYCLFFITVAPLRWIYYRIKKWHYYLLDFCYYANAIFMGMLLFYPKHDKLFLVCFSFSEGPLAWALIVWRCSLVFSSIDKIISVLIHLLPGTVFFIIRWWDPITFSPHSQEETGPWPAWPFVASDRTLWTWLFVVPLVCYSIWQMLYFLVVNVLRRQRMLRDPEIMTSYRELSRKAARANNIWWRVSGVLGDNNRVVMYAVLQAVFTVATMALTVPMFKSYRLHILFEIFKLTAAVWNGGNYLFEVMPKHIETKKKRKSTKTVVDSPMVGEDVKSDSATDKIENGENVDAKRRHLSPLTKSTSFGDVQLTSEDIPICAICKRSSSMDTSQLGAIVNGLEDATSPKFGLSGEGPNLRKRAGFGHSGPMENGGEHVEQTPGAS</sequence>
<keyword evidence="6 14" id="KW-0812">Transmembrane</keyword>
<dbReference type="PANTHER" id="PTHR31201:SF1">
    <property type="entry name" value="GLYCEROPHOSPHOCHOLINE ACYLTRANSFERASE 1"/>
    <property type="match status" value="1"/>
</dbReference>
<evidence type="ECO:0000256" key="5">
    <source>
        <dbReference type="ARBA" id="ARBA00022679"/>
    </source>
</evidence>
<keyword evidence="10" id="KW-0594">Phospholipid biosynthesis</keyword>
<keyword evidence="7 14" id="KW-1133">Transmembrane helix</keyword>
<feature type="transmembrane region" description="Helical" evidence="14">
    <location>
        <begin position="233"/>
        <end position="252"/>
    </location>
</feature>
<dbReference type="EMBL" id="LVLJ01001899">
    <property type="protein sequence ID" value="OAE27487.1"/>
    <property type="molecule type" value="Genomic_DNA"/>
</dbReference>
<keyword evidence="9 14" id="KW-0472">Membrane</keyword>
<feature type="transmembrane region" description="Helical" evidence="14">
    <location>
        <begin position="379"/>
        <end position="401"/>
    </location>
</feature>
<evidence type="ECO:0000256" key="8">
    <source>
        <dbReference type="ARBA" id="ARBA00023098"/>
    </source>
</evidence>
<dbReference type="AlphaFoldDB" id="A0A176W362"/>
<reference evidence="15" key="1">
    <citation type="submission" date="2016-03" db="EMBL/GenBank/DDBJ databases">
        <title>Mechanisms controlling the formation of the plant cell surface in tip-growing cells are functionally conserved among land plants.</title>
        <authorList>
            <person name="Honkanen S."/>
            <person name="Jones V.A."/>
            <person name="Morieri G."/>
            <person name="Champion C."/>
            <person name="Hetherington A.J."/>
            <person name="Kelly S."/>
            <person name="Saint-Marcoux D."/>
            <person name="Proust H."/>
            <person name="Prescott H."/>
            <person name="Dolan L."/>
        </authorList>
    </citation>
    <scope>NUCLEOTIDE SEQUENCE [LARGE SCALE GENOMIC DNA]</scope>
    <source>
        <tissue evidence="15">Whole gametophyte</tissue>
    </source>
</reference>
<evidence type="ECO:0000256" key="1">
    <source>
        <dbReference type="ARBA" id="ARBA00004141"/>
    </source>
</evidence>
<evidence type="ECO:0000256" key="7">
    <source>
        <dbReference type="ARBA" id="ARBA00022989"/>
    </source>
</evidence>
<dbReference type="GO" id="GO:0016020">
    <property type="term" value="C:membrane"/>
    <property type="evidence" value="ECO:0007669"/>
    <property type="project" value="UniProtKB-SubCell"/>
</dbReference>
<comment type="caution">
    <text evidence="15">The sequence shown here is derived from an EMBL/GenBank/DDBJ whole genome shotgun (WGS) entry which is preliminary data.</text>
</comment>
<evidence type="ECO:0000256" key="3">
    <source>
        <dbReference type="ARBA" id="ARBA00019082"/>
    </source>
</evidence>
<feature type="region of interest" description="Disordered" evidence="13">
    <location>
        <begin position="528"/>
        <end position="564"/>
    </location>
</feature>
<name>A0A176W362_MARPO</name>
<feature type="transmembrane region" description="Helical" evidence="14">
    <location>
        <begin position="181"/>
        <end position="200"/>
    </location>
</feature>
<evidence type="ECO:0000313" key="16">
    <source>
        <dbReference type="Proteomes" id="UP000077202"/>
    </source>
</evidence>
<evidence type="ECO:0000256" key="14">
    <source>
        <dbReference type="SAM" id="Phobius"/>
    </source>
</evidence>
<dbReference type="InterPro" id="IPR021261">
    <property type="entry name" value="GPCAT"/>
</dbReference>
<keyword evidence="12" id="KW-0012">Acyltransferase</keyword>
<keyword evidence="8" id="KW-0443">Lipid metabolism</keyword>
<dbReference type="Proteomes" id="UP000077202">
    <property type="component" value="Unassembled WGS sequence"/>
</dbReference>
<dbReference type="PANTHER" id="PTHR31201">
    <property type="entry name" value="OS01G0585100 PROTEIN"/>
    <property type="match status" value="1"/>
</dbReference>
<evidence type="ECO:0000256" key="13">
    <source>
        <dbReference type="SAM" id="MobiDB-lite"/>
    </source>
</evidence>
<evidence type="ECO:0000256" key="10">
    <source>
        <dbReference type="ARBA" id="ARBA00023209"/>
    </source>
</evidence>
<dbReference type="GO" id="GO:0016746">
    <property type="term" value="F:acyltransferase activity"/>
    <property type="evidence" value="ECO:0007669"/>
    <property type="project" value="UniProtKB-KW"/>
</dbReference>
<keyword evidence="16" id="KW-1185">Reference proteome</keyword>
<feature type="transmembrane region" description="Helical" evidence="14">
    <location>
        <begin position="154"/>
        <end position="175"/>
    </location>
</feature>
<evidence type="ECO:0000256" key="12">
    <source>
        <dbReference type="ARBA" id="ARBA00023315"/>
    </source>
</evidence>
<keyword evidence="4" id="KW-0444">Lipid biosynthesis</keyword>
<evidence type="ECO:0000256" key="2">
    <source>
        <dbReference type="ARBA" id="ARBA00006675"/>
    </source>
</evidence>
<evidence type="ECO:0000256" key="6">
    <source>
        <dbReference type="ARBA" id="ARBA00022692"/>
    </source>
</evidence>
<feature type="transmembrane region" description="Helical" evidence="14">
    <location>
        <begin position="207"/>
        <end position="227"/>
    </location>
</feature>
<feature type="transmembrane region" description="Helical" evidence="14">
    <location>
        <begin position="264"/>
        <end position="283"/>
    </location>
</feature>
<dbReference type="GO" id="GO:0006656">
    <property type="term" value="P:phosphatidylcholine biosynthetic process"/>
    <property type="evidence" value="ECO:0007669"/>
    <property type="project" value="TreeGrafter"/>
</dbReference>
<evidence type="ECO:0000256" key="11">
    <source>
        <dbReference type="ARBA" id="ARBA00023264"/>
    </source>
</evidence>
<comment type="similarity">
    <text evidence="2">Belongs to the GPC1 family.</text>
</comment>
<protein>
    <recommendedName>
        <fullName evidence="3">Glycerophosphocholine acyltransferase 1</fullName>
    </recommendedName>
</protein>
<keyword evidence="5" id="KW-0808">Transferase</keyword>
<gene>
    <name evidence="15" type="ORF">AXG93_3911s1700</name>
</gene>
<evidence type="ECO:0000256" key="9">
    <source>
        <dbReference type="ARBA" id="ARBA00023136"/>
    </source>
</evidence>
<dbReference type="Pfam" id="PF10998">
    <property type="entry name" value="DUF2838"/>
    <property type="match status" value="1"/>
</dbReference>
<proteinExistence type="inferred from homology"/>
<evidence type="ECO:0000313" key="15">
    <source>
        <dbReference type="EMBL" id="OAE27487.1"/>
    </source>
</evidence>
<organism evidence="15 16">
    <name type="scientific">Marchantia polymorpha subsp. ruderalis</name>
    <dbReference type="NCBI Taxonomy" id="1480154"/>
    <lineage>
        <taxon>Eukaryota</taxon>
        <taxon>Viridiplantae</taxon>
        <taxon>Streptophyta</taxon>
        <taxon>Embryophyta</taxon>
        <taxon>Marchantiophyta</taxon>
        <taxon>Marchantiopsida</taxon>
        <taxon>Marchantiidae</taxon>
        <taxon>Marchantiales</taxon>
        <taxon>Marchantiaceae</taxon>
        <taxon>Marchantia</taxon>
    </lineage>
</organism>
<feature type="transmembrane region" description="Helical" evidence="14">
    <location>
        <begin position="311"/>
        <end position="334"/>
    </location>
</feature>
<keyword evidence="11" id="KW-1208">Phospholipid metabolism</keyword>
<evidence type="ECO:0000256" key="4">
    <source>
        <dbReference type="ARBA" id="ARBA00022516"/>
    </source>
</evidence>
<accession>A0A176W362</accession>
<comment type="subcellular location">
    <subcellularLocation>
        <location evidence="1">Membrane</location>
        <topology evidence="1">Multi-pass membrane protein</topology>
    </subcellularLocation>
</comment>